<evidence type="ECO:0000256" key="1">
    <source>
        <dbReference type="ARBA" id="ARBA00022529"/>
    </source>
</evidence>
<dbReference type="SMART" id="SM00047">
    <property type="entry name" value="LYZ2"/>
    <property type="match status" value="1"/>
</dbReference>
<feature type="compositionally biased region" description="Low complexity" evidence="5">
    <location>
        <begin position="15"/>
        <end position="46"/>
    </location>
</feature>
<dbReference type="PROSITE" id="PS51782">
    <property type="entry name" value="LYSM"/>
    <property type="match status" value="1"/>
</dbReference>
<dbReference type="PANTHER" id="PTHR33308">
    <property type="entry name" value="PEPTIDOGLYCAN HYDROLASE FLGJ"/>
    <property type="match status" value="1"/>
</dbReference>
<evidence type="ECO:0000313" key="8">
    <source>
        <dbReference type="Proteomes" id="UP000237056"/>
    </source>
</evidence>
<evidence type="ECO:0000256" key="5">
    <source>
        <dbReference type="SAM" id="MobiDB-lite"/>
    </source>
</evidence>
<dbReference type="CDD" id="cd00118">
    <property type="entry name" value="LysM"/>
    <property type="match status" value="1"/>
</dbReference>
<evidence type="ECO:0000259" key="6">
    <source>
        <dbReference type="PROSITE" id="PS51782"/>
    </source>
</evidence>
<reference evidence="7 8" key="1">
    <citation type="submission" date="2018-01" db="EMBL/GenBank/DDBJ databases">
        <title>Genomic Encyclopedia of Type Strains, Phase I: the one thousand microbial genomes (KMG-I) project.</title>
        <authorList>
            <person name="Goeker M."/>
        </authorList>
    </citation>
    <scope>NUCLEOTIDE SEQUENCE [LARGE SCALE GENOMIC DNA]</scope>
    <source>
        <strain evidence="7 8">DSM 17960</strain>
    </source>
</reference>
<dbReference type="PANTHER" id="PTHR33308:SF9">
    <property type="entry name" value="PEPTIDOGLYCAN HYDROLASE FLGJ"/>
    <property type="match status" value="1"/>
</dbReference>
<dbReference type="AlphaFoldDB" id="A0A2S4N5A8"/>
<dbReference type="Gene3D" id="3.10.350.10">
    <property type="entry name" value="LysM domain"/>
    <property type="match status" value="1"/>
</dbReference>
<dbReference type="EMBL" id="PQNY01000020">
    <property type="protein sequence ID" value="POS00840.1"/>
    <property type="molecule type" value="Genomic_DNA"/>
</dbReference>
<dbReference type="Proteomes" id="UP000237056">
    <property type="component" value="Unassembled WGS sequence"/>
</dbReference>
<gene>
    <name evidence="7" type="ORF">Q361_12030</name>
</gene>
<dbReference type="InterPro" id="IPR036779">
    <property type="entry name" value="LysM_dom_sf"/>
</dbReference>
<keyword evidence="1" id="KW-0929">Antimicrobial</keyword>
<dbReference type="SUPFAM" id="SSF54106">
    <property type="entry name" value="LysM domain"/>
    <property type="match status" value="1"/>
</dbReference>
<dbReference type="SMART" id="SM00257">
    <property type="entry name" value="LysM"/>
    <property type="match status" value="1"/>
</dbReference>
<keyword evidence="8" id="KW-1185">Reference proteome</keyword>
<protein>
    <recommendedName>
        <fullName evidence="4">Peptidoglycan hydrolase</fullName>
    </recommendedName>
</protein>
<comment type="caution">
    <text evidence="7">The sequence shown here is derived from an EMBL/GenBank/DDBJ whole genome shotgun (WGS) entry which is preliminary data.</text>
</comment>
<name>A0A2S4N5A8_9FLAO</name>
<keyword evidence="2" id="KW-0081">Bacteriolytic enzyme</keyword>
<feature type="domain" description="LysM" evidence="6">
    <location>
        <begin position="261"/>
        <end position="304"/>
    </location>
</feature>
<evidence type="ECO:0000313" key="7">
    <source>
        <dbReference type="EMBL" id="POS00840.1"/>
    </source>
</evidence>
<proteinExistence type="predicted"/>
<dbReference type="InterPro" id="IPR002901">
    <property type="entry name" value="MGlyc_endo_b_GlcNAc-like_dom"/>
</dbReference>
<keyword evidence="3 7" id="KW-0378">Hydrolase</keyword>
<dbReference type="Pfam" id="PF01832">
    <property type="entry name" value="Glucosaminidase"/>
    <property type="match status" value="1"/>
</dbReference>
<dbReference type="InterPro" id="IPR051056">
    <property type="entry name" value="Glycosyl_Hydrolase_73"/>
</dbReference>
<dbReference type="Pfam" id="PF01476">
    <property type="entry name" value="LysM"/>
    <property type="match status" value="1"/>
</dbReference>
<dbReference type="Gene3D" id="1.10.530.10">
    <property type="match status" value="1"/>
</dbReference>
<accession>A0A2S4N5A8</accession>
<evidence type="ECO:0000256" key="4">
    <source>
        <dbReference type="ARBA" id="ARBA00032108"/>
    </source>
</evidence>
<feature type="region of interest" description="Disordered" evidence="5">
    <location>
        <begin position="14"/>
        <end position="49"/>
    </location>
</feature>
<dbReference type="GO" id="GO:0004040">
    <property type="term" value="F:amidase activity"/>
    <property type="evidence" value="ECO:0007669"/>
    <property type="project" value="InterPro"/>
</dbReference>
<evidence type="ECO:0000256" key="3">
    <source>
        <dbReference type="ARBA" id="ARBA00022801"/>
    </source>
</evidence>
<evidence type="ECO:0000256" key="2">
    <source>
        <dbReference type="ARBA" id="ARBA00022638"/>
    </source>
</evidence>
<dbReference type="GO" id="GO:0042742">
    <property type="term" value="P:defense response to bacterium"/>
    <property type="evidence" value="ECO:0007669"/>
    <property type="project" value="UniProtKB-KW"/>
</dbReference>
<organism evidence="7 8">
    <name type="scientific">Flavobacterium croceum DSM 17960</name>
    <dbReference type="NCBI Taxonomy" id="1121886"/>
    <lineage>
        <taxon>Bacteria</taxon>
        <taxon>Pseudomonadati</taxon>
        <taxon>Bacteroidota</taxon>
        <taxon>Flavobacteriia</taxon>
        <taxon>Flavobacteriales</taxon>
        <taxon>Flavobacteriaceae</taxon>
        <taxon>Flavobacterium</taxon>
    </lineage>
</organism>
<sequence>MILVGCASNKPVIRTTKSSSAKVKSTTQKTSTSNSQKANTATNPNNKNKEIVVKTKTNSTITLPKTDTAIKTSSSTNKSTNKVEVLQATTRVVVTPDIVKKYINTYSPQAQKNMQNFGVPASITLAQGILESGAGTGDLSIQANNHFGIKCHKEWKGDSILHDDDAKNECFRKYSSPIDSYIDHSLFLTSRPWYSGLFKLSKTDYKAWAKGLKDAGYATDSKYPEKIIGIIERYELFKFDDVNYKSEPILVEPIEKNNYTVTHEVIQGDSLYSISKKYNVNIEDIKKANRLENDNVSIGQVLLIK</sequence>
<dbReference type="GO" id="GO:0031640">
    <property type="term" value="P:killing of cells of another organism"/>
    <property type="evidence" value="ECO:0007669"/>
    <property type="project" value="UniProtKB-KW"/>
</dbReference>
<dbReference type="InterPro" id="IPR018392">
    <property type="entry name" value="LysM"/>
</dbReference>